<sequence length="226" mass="25309">MNSFDHLVQKLQVWIRSKPLLYRLTLGTRALLAIGFIPTGMVKLLGYRFTTMSPETDIGAFFEVLYQSGIYWHFIGLSQVVAGVMVLIPALAALGGAMFFGIMVNIFFITISYDFAFTPVITFMMLMATIWLILWDYHRFRAIIFESESIFTRKRNDSSSPVSLPQPSLSNSFERAVYLTGTVSGLLLFGMLRGLSLPAGAKLALIIICLVCFVMAIIFGFRTAKK</sequence>
<feature type="transmembrane region" description="Helical" evidence="1">
    <location>
        <begin position="115"/>
        <end position="135"/>
    </location>
</feature>
<accession>A0A521DK47</accession>
<feature type="transmembrane region" description="Helical" evidence="1">
    <location>
        <begin position="201"/>
        <end position="221"/>
    </location>
</feature>
<evidence type="ECO:0008006" key="4">
    <source>
        <dbReference type="Google" id="ProtNLM"/>
    </source>
</evidence>
<dbReference type="RefSeq" id="WP_142454647.1">
    <property type="nucleotide sequence ID" value="NZ_FXTP01000008.1"/>
</dbReference>
<feature type="transmembrane region" description="Helical" evidence="1">
    <location>
        <begin position="176"/>
        <end position="195"/>
    </location>
</feature>
<dbReference type="AlphaFoldDB" id="A0A521DK47"/>
<evidence type="ECO:0000313" key="2">
    <source>
        <dbReference type="EMBL" id="SMO71461.1"/>
    </source>
</evidence>
<dbReference type="OrthoDB" id="5524812at2"/>
<feature type="transmembrane region" description="Helical" evidence="1">
    <location>
        <begin position="84"/>
        <end position="109"/>
    </location>
</feature>
<keyword evidence="1" id="KW-1133">Transmembrane helix</keyword>
<keyword evidence="1" id="KW-0472">Membrane</keyword>
<dbReference type="Proteomes" id="UP000317557">
    <property type="component" value="Unassembled WGS sequence"/>
</dbReference>
<keyword evidence="3" id="KW-1185">Reference proteome</keyword>
<gene>
    <name evidence="2" type="ORF">SAMN06265219_108193</name>
</gene>
<keyword evidence="1" id="KW-0812">Transmembrane</keyword>
<evidence type="ECO:0000313" key="3">
    <source>
        <dbReference type="Proteomes" id="UP000317557"/>
    </source>
</evidence>
<protein>
    <recommendedName>
        <fullName evidence="4">DoxX protein</fullName>
    </recommendedName>
</protein>
<dbReference type="EMBL" id="FXTP01000008">
    <property type="protein sequence ID" value="SMO71461.1"/>
    <property type="molecule type" value="Genomic_DNA"/>
</dbReference>
<proteinExistence type="predicted"/>
<name>A0A521DK47_9BACT</name>
<reference evidence="2 3" key="1">
    <citation type="submission" date="2017-05" db="EMBL/GenBank/DDBJ databases">
        <authorList>
            <person name="Varghese N."/>
            <person name="Submissions S."/>
        </authorList>
    </citation>
    <scope>NUCLEOTIDE SEQUENCE [LARGE SCALE GENOMIC DNA]</scope>
    <source>
        <strain evidence="2 3">DSM 21985</strain>
    </source>
</reference>
<evidence type="ECO:0000256" key="1">
    <source>
        <dbReference type="SAM" id="Phobius"/>
    </source>
</evidence>
<organism evidence="2 3">
    <name type="scientific">Gracilimonas mengyeensis</name>
    <dbReference type="NCBI Taxonomy" id="1302730"/>
    <lineage>
        <taxon>Bacteria</taxon>
        <taxon>Pseudomonadati</taxon>
        <taxon>Balneolota</taxon>
        <taxon>Balneolia</taxon>
        <taxon>Balneolales</taxon>
        <taxon>Balneolaceae</taxon>
        <taxon>Gracilimonas</taxon>
    </lineage>
</organism>
<feature type="transmembrane region" description="Helical" evidence="1">
    <location>
        <begin position="20"/>
        <end position="38"/>
    </location>
</feature>